<protein>
    <submittedName>
        <fullName evidence="1">Uncharacterized protein</fullName>
    </submittedName>
</protein>
<dbReference type="GeneID" id="91086003"/>
<dbReference type="RefSeq" id="XP_066067322.1">
    <property type="nucleotide sequence ID" value="XM_066211225.1"/>
</dbReference>
<dbReference type="EMBL" id="CP143785">
    <property type="protein sequence ID" value="WVN86622.1"/>
    <property type="molecule type" value="Genomic_DNA"/>
</dbReference>
<proteinExistence type="predicted"/>
<evidence type="ECO:0000313" key="1">
    <source>
        <dbReference type="EMBL" id="WVN86622.1"/>
    </source>
</evidence>
<keyword evidence="2" id="KW-1185">Reference proteome</keyword>
<dbReference type="Proteomes" id="UP000094043">
    <property type="component" value="Chromosome 2"/>
</dbReference>
<organism evidence="1 2">
    <name type="scientific">Cryptococcus depauperatus CBS 7841</name>
    <dbReference type="NCBI Taxonomy" id="1295531"/>
    <lineage>
        <taxon>Eukaryota</taxon>
        <taxon>Fungi</taxon>
        <taxon>Dikarya</taxon>
        <taxon>Basidiomycota</taxon>
        <taxon>Agaricomycotina</taxon>
        <taxon>Tremellomycetes</taxon>
        <taxon>Tremellales</taxon>
        <taxon>Cryptococcaceae</taxon>
        <taxon>Cryptococcus</taxon>
    </lineage>
</organism>
<reference evidence="1" key="2">
    <citation type="journal article" date="2022" name="Elife">
        <title>Obligate sexual reproduction of a homothallic fungus closely related to the Cryptococcus pathogenic species complex.</title>
        <authorList>
            <person name="Passer A.R."/>
            <person name="Clancey S.A."/>
            <person name="Shea T."/>
            <person name="David-Palma M."/>
            <person name="Averette A.F."/>
            <person name="Boekhout T."/>
            <person name="Porcel B.M."/>
            <person name="Nowrousian M."/>
            <person name="Cuomo C.A."/>
            <person name="Sun S."/>
            <person name="Heitman J."/>
            <person name="Coelho M.A."/>
        </authorList>
    </citation>
    <scope>NUCLEOTIDE SEQUENCE</scope>
    <source>
        <strain evidence="1">CBS 7841</strain>
    </source>
</reference>
<name>A0AAJ8JQS1_9TREE</name>
<reference evidence="1" key="1">
    <citation type="submission" date="2016-06" db="EMBL/GenBank/DDBJ databases">
        <authorList>
            <person name="Cuomo C."/>
            <person name="Litvintseva A."/>
            <person name="Heitman J."/>
            <person name="Chen Y."/>
            <person name="Sun S."/>
            <person name="Springer D."/>
            <person name="Dromer F."/>
            <person name="Young S."/>
            <person name="Zeng Q."/>
            <person name="Chapman S."/>
            <person name="Gujja S."/>
            <person name="Saif S."/>
            <person name="Birren B."/>
        </authorList>
    </citation>
    <scope>NUCLEOTIDE SEQUENCE</scope>
    <source>
        <strain evidence="1">CBS 7841</strain>
    </source>
</reference>
<accession>A0AAJ8JQS1</accession>
<reference evidence="1" key="3">
    <citation type="submission" date="2024-01" db="EMBL/GenBank/DDBJ databases">
        <authorList>
            <person name="Coelho M.A."/>
            <person name="David-Palma M."/>
            <person name="Shea T."/>
            <person name="Sun S."/>
            <person name="Cuomo C.A."/>
            <person name="Heitman J."/>
        </authorList>
    </citation>
    <scope>NUCLEOTIDE SEQUENCE</scope>
    <source>
        <strain evidence="1">CBS 7841</strain>
    </source>
</reference>
<dbReference type="AlphaFoldDB" id="A0AAJ8JQS1"/>
<dbReference type="KEGG" id="cdep:91086003"/>
<gene>
    <name evidence="1" type="ORF">L203_101790</name>
</gene>
<sequence>MISLYTFAFFKHHCSWHRSSVNMKVLREKVAQQLRVDKIVEKGLKVWQPRRLSNLRRLSQSQAERLPHGIHHGFHIAGRYVASSCQPLEKGKRRSKDGQDYHRQHNEVIATVSSANATAFIVYNTFNLFAQGFGIYSNFMSTRVLPSLVQYILNAGLTLSRILIGT</sequence>
<evidence type="ECO:0000313" key="2">
    <source>
        <dbReference type="Proteomes" id="UP000094043"/>
    </source>
</evidence>